<sequence>MQTSRLNTFLYFGLFVCVLFVTDGVRAEGDWWKPAWAVRKKMTLDTSAKGDGITEPIGTAPVLLRLHDGNFQFGLAKEDGSDIRIIAEDGKTELSYHIERYDSLLNEAFVWIKVPDAKPDAQVSFWLYYGHAEAERADDAKGTYDTDTTLVYHFSENNAAPKDFSTGGNHGEQAGVSVTGAQIAGGLRLTGQNTINVPASATLNAAQGAPMTWSAWVRQSVPGSNATIFSRREGANSLVIGADNGIPYVEVTTPGGTQRTTAGDPLPPNAWKHLAVVATNTQVTLYLDGASYATLSVELPAFNGPCVIGKDPGASGGVAGFVGELDEMAISKVARSAGFVKFAAMSQAGGEKTAKLLTEGADESAGEGGHHENELAKHLSLLKDISKDLTLDGWVVIYLCGALAIVGGIVCIAKLMYLSKINKATKAFMEKWEGLAGDLSSLDHGDPENVSSMGGQASKKVQKVLNQSPLYHIYKIGSAEIHHRISKAEDGYVSLSGRSVQAIRATLDGGLVRETQKLNSHLVFLTIGIAGGPYLGLLGTVIGVMITFAVIAKTGEVEVNSIAPGIAGALLATVAGLAVAIPCLFAYSYISTRIKDAVSDMTVFIDEFVAKIAEVFKD</sequence>
<dbReference type="GO" id="GO:0005886">
    <property type="term" value="C:plasma membrane"/>
    <property type="evidence" value="ECO:0007669"/>
    <property type="project" value="UniProtKB-SubCell"/>
</dbReference>
<dbReference type="PANTHER" id="PTHR30625">
    <property type="entry name" value="PROTEIN TOLQ"/>
    <property type="match status" value="1"/>
</dbReference>
<dbReference type="Proteomes" id="UP000253426">
    <property type="component" value="Unassembled WGS sequence"/>
</dbReference>
<dbReference type="GO" id="GO:0017038">
    <property type="term" value="P:protein import"/>
    <property type="evidence" value="ECO:0007669"/>
    <property type="project" value="TreeGrafter"/>
</dbReference>
<dbReference type="SUPFAM" id="SSF49899">
    <property type="entry name" value="Concanavalin A-like lectins/glucanases"/>
    <property type="match status" value="1"/>
</dbReference>
<evidence type="ECO:0000256" key="5">
    <source>
        <dbReference type="ARBA" id="ARBA00023136"/>
    </source>
</evidence>
<proteinExistence type="inferred from homology"/>
<dbReference type="Gene3D" id="2.60.120.200">
    <property type="match status" value="1"/>
</dbReference>
<dbReference type="Pfam" id="PF01618">
    <property type="entry name" value="MotA_ExbB"/>
    <property type="match status" value="1"/>
</dbReference>
<keyword evidence="5 7" id="KW-0472">Membrane</keyword>
<dbReference type="InterPro" id="IPR013320">
    <property type="entry name" value="ConA-like_dom_sf"/>
</dbReference>
<comment type="caution">
    <text evidence="10">The sequence shown here is derived from an EMBL/GenBank/DDBJ whole genome shotgun (WGS) entry which is preliminary data.</text>
</comment>
<evidence type="ECO:0000259" key="8">
    <source>
        <dbReference type="Pfam" id="PF01618"/>
    </source>
</evidence>
<dbReference type="EMBL" id="QNRR01000005">
    <property type="protein sequence ID" value="RBP43617.1"/>
    <property type="molecule type" value="Genomic_DNA"/>
</dbReference>
<feature type="transmembrane region" description="Helical" evidence="7">
    <location>
        <begin position="393"/>
        <end position="417"/>
    </location>
</feature>
<dbReference type="Pfam" id="PF10102">
    <property type="entry name" value="DUF2341"/>
    <property type="match status" value="1"/>
</dbReference>
<evidence type="ECO:0000256" key="7">
    <source>
        <dbReference type="SAM" id="Phobius"/>
    </source>
</evidence>
<keyword evidence="11" id="KW-1185">Reference proteome</keyword>
<feature type="transmembrane region" description="Helical" evidence="7">
    <location>
        <begin position="562"/>
        <end position="587"/>
    </location>
</feature>
<name>A0A366HM11_9BACT</name>
<evidence type="ECO:0000313" key="10">
    <source>
        <dbReference type="EMBL" id="RBP43617.1"/>
    </source>
</evidence>
<feature type="domain" description="DUF2341" evidence="9">
    <location>
        <begin position="79"/>
        <end position="159"/>
    </location>
</feature>
<keyword evidence="6" id="KW-0653">Protein transport</keyword>
<gene>
    <name evidence="10" type="ORF">DES53_10515</name>
</gene>
<evidence type="ECO:0000313" key="11">
    <source>
        <dbReference type="Proteomes" id="UP000253426"/>
    </source>
</evidence>
<dbReference type="InterPro" id="IPR050790">
    <property type="entry name" value="ExbB/TolQ_transport"/>
</dbReference>
<evidence type="ECO:0000256" key="6">
    <source>
        <dbReference type="RuleBase" id="RU004057"/>
    </source>
</evidence>
<dbReference type="Pfam" id="PF13385">
    <property type="entry name" value="Laminin_G_3"/>
    <property type="match status" value="1"/>
</dbReference>
<feature type="domain" description="MotA/TolQ/ExbB proton channel" evidence="8">
    <location>
        <begin position="496"/>
        <end position="601"/>
    </location>
</feature>
<evidence type="ECO:0000259" key="9">
    <source>
        <dbReference type="Pfam" id="PF10102"/>
    </source>
</evidence>
<evidence type="ECO:0000256" key="3">
    <source>
        <dbReference type="ARBA" id="ARBA00022692"/>
    </source>
</evidence>
<feature type="transmembrane region" description="Helical" evidence="7">
    <location>
        <begin position="522"/>
        <end position="550"/>
    </location>
</feature>
<keyword evidence="4 7" id="KW-1133">Transmembrane helix</keyword>
<dbReference type="PANTHER" id="PTHR30625:SF3">
    <property type="entry name" value="TOL-PAL SYSTEM PROTEIN TOLQ"/>
    <property type="match status" value="1"/>
</dbReference>
<evidence type="ECO:0000256" key="1">
    <source>
        <dbReference type="ARBA" id="ARBA00004651"/>
    </source>
</evidence>
<comment type="similarity">
    <text evidence="6">Belongs to the exbB/tolQ family.</text>
</comment>
<comment type="subcellular location">
    <subcellularLocation>
        <location evidence="1">Cell membrane</location>
        <topology evidence="1">Multi-pass membrane protein</topology>
    </subcellularLocation>
    <subcellularLocation>
        <location evidence="6">Membrane</location>
        <topology evidence="6">Multi-pass membrane protein</topology>
    </subcellularLocation>
</comment>
<keyword evidence="2" id="KW-1003">Cell membrane</keyword>
<dbReference type="InterPro" id="IPR018765">
    <property type="entry name" value="DUF2341"/>
</dbReference>
<evidence type="ECO:0000256" key="2">
    <source>
        <dbReference type="ARBA" id="ARBA00022475"/>
    </source>
</evidence>
<dbReference type="InterPro" id="IPR002898">
    <property type="entry name" value="MotA_ExbB_proton_chnl"/>
</dbReference>
<keyword evidence="3 7" id="KW-0812">Transmembrane</keyword>
<protein>
    <submittedName>
        <fullName evidence="10">Outer membrane transport energization protein ExbB</fullName>
    </submittedName>
</protein>
<reference evidence="10 11" key="1">
    <citation type="submission" date="2018-06" db="EMBL/GenBank/DDBJ databases">
        <title>Genomic Encyclopedia of Type Strains, Phase IV (KMG-IV): sequencing the most valuable type-strain genomes for metagenomic binning, comparative biology and taxonomic classification.</title>
        <authorList>
            <person name="Goeker M."/>
        </authorList>
    </citation>
    <scope>NUCLEOTIDE SEQUENCE [LARGE SCALE GENOMIC DNA]</scope>
    <source>
        <strain evidence="10 11">DSM 25532</strain>
    </source>
</reference>
<organism evidence="10 11">
    <name type="scientific">Roseimicrobium gellanilyticum</name>
    <dbReference type="NCBI Taxonomy" id="748857"/>
    <lineage>
        <taxon>Bacteria</taxon>
        <taxon>Pseudomonadati</taxon>
        <taxon>Verrucomicrobiota</taxon>
        <taxon>Verrucomicrobiia</taxon>
        <taxon>Verrucomicrobiales</taxon>
        <taxon>Verrucomicrobiaceae</taxon>
        <taxon>Roseimicrobium</taxon>
    </lineage>
</organism>
<evidence type="ECO:0000256" key="4">
    <source>
        <dbReference type="ARBA" id="ARBA00022989"/>
    </source>
</evidence>
<keyword evidence="6" id="KW-0813">Transport</keyword>
<accession>A0A366HM11</accession>
<dbReference type="AlphaFoldDB" id="A0A366HM11"/>